<dbReference type="STRING" id="351160.RCIX635"/>
<dbReference type="AlphaFoldDB" id="Q0W6F4"/>
<reference evidence="1 2" key="1">
    <citation type="journal article" date="2006" name="Science">
        <title>Genome of rice cluster I archaea -- the key methane producers in the rice rhizosphere.</title>
        <authorList>
            <person name="Erkel C."/>
            <person name="Kube M."/>
            <person name="Reinhardt R."/>
            <person name="Liesack W."/>
        </authorList>
    </citation>
    <scope>NUCLEOTIDE SEQUENCE [LARGE SCALE GENOMIC DNA]</scope>
    <source>
        <strain evidence="2">DSM 22066 / NBRC 105507 / MRE50</strain>
    </source>
</reference>
<dbReference type="KEGG" id="rci:RCIX635"/>
<accession>Q0W6F4</accession>
<gene>
    <name evidence="1" type="ORF">RCIX635</name>
</gene>
<evidence type="ECO:0000313" key="2">
    <source>
        <dbReference type="Proteomes" id="UP000000663"/>
    </source>
</evidence>
<sequence length="194" mass="20861">MAYVIYTLLKISMDSMEQGHVRRTFEAVERDLAESGSGMKVLGIVSGRDCYPPGEDALRLADDCRALGIDVLSAEDGDRRLLVAGQVYSDVYAVVLLPPGLPAVAAARHLQRLLAADSLLRPEERLLPASEVLSLLGRWEWQVAVIFGPAFAAKAVEKACAGHDCGRMTSRGIGEVRRCLVSATGGSIDFTEST</sequence>
<dbReference type="eggNOG" id="arCOG11127">
    <property type="taxonomic scope" value="Archaea"/>
</dbReference>
<dbReference type="EMBL" id="AM114193">
    <property type="protein sequence ID" value="CAJ36039.1"/>
    <property type="molecule type" value="Genomic_DNA"/>
</dbReference>
<protein>
    <submittedName>
        <fullName evidence="1">Uncharacterized protein</fullName>
    </submittedName>
</protein>
<keyword evidence="2" id="KW-1185">Reference proteome</keyword>
<evidence type="ECO:0000313" key="1">
    <source>
        <dbReference type="EMBL" id="CAJ36039.1"/>
    </source>
</evidence>
<proteinExistence type="predicted"/>
<organism evidence="1 2">
    <name type="scientific">Methanocella arvoryzae (strain DSM 22066 / NBRC 105507 / MRE50)</name>
    <dbReference type="NCBI Taxonomy" id="351160"/>
    <lineage>
        <taxon>Archaea</taxon>
        <taxon>Methanobacteriati</taxon>
        <taxon>Methanobacteriota</taxon>
        <taxon>Stenosarchaea group</taxon>
        <taxon>Methanomicrobia</taxon>
        <taxon>Methanocellales</taxon>
        <taxon>Methanocellaceae</taxon>
        <taxon>Methanocella</taxon>
    </lineage>
</organism>
<name>Q0W6F4_METAR</name>
<dbReference type="Proteomes" id="UP000000663">
    <property type="component" value="Chromosome"/>
</dbReference>